<dbReference type="AlphaFoldDB" id="A0AAV5GVL6"/>
<comment type="caution">
    <text evidence="1">The sequence shown here is derived from an EMBL/GenBank/DDBJ whole genome shotgun (WGS) entry which is preliminary data.</text>
</comment>
<protein>
    <submittedName>
        <fullName evidence="1">Uncharacterized protein</fullName>
    </submittedName>
</protein>
<sequence>MRPLLRQPVAADRSDTRTRFRTTSAQTLNPVRAADKRSRLAAEIERLLDACASSESRRLAKVIAVHRAASLVALTSRIEQDAVGEYTPRSYSDEDFELALLLLRLSSIAALEALAYPLGLPSPSHVRRRFAHLQLIPSAAATEDVELLANLDATLGEALRDSPQLHYVGRPFLLSPTSSKHDLHQRNIERTMRSLVVAQWWLTHHGGGRIVSLARDGEPQGRRTLQGVCSGEDLRSSLPFQVARELEGLTLFEYSCGPNGIVFSCDWRHVFKRDQTWVGRTNGIRLGPVTIFPPEIRRFVAEHFDELSNSELDDVLYTGDAMNVPHATRLLDLLSQLTALPPPHSARPLPPTPQVRQQRQLLAYVAHYFYLLLSAFGDAEISLQVRLERLAEASFLLHFAFAAHGDEFCGSELAHDTQAFIRSIYVAVAHVKTSTPEAPFFIFHDGTDRLEELFGVVRTIVGNDSNVDVLQLAESLSHALQAAWVLEKRDLRPSNARRDLRGAFDHVAPRDITAESAASSVGSLRERWQLGLDRALAFVHKTALFPLPAYAADLSRAPDISVMRPHGTLIRSNPANFVKPQLALPTETDLAELYAFLHLHGGKRPYPLRNPSAGANSSLSSAADWSALGEEGLNGASGYVHRALNERKAGLSNNRLTRVQARGLKNVRARLITIVIYVRR</sequence>
<name>A0AAV5GVL6_9BASI</name>
<proteinExistence type="predicted"/>
<evidence type="ECO:0000313" key="1">
    <source>
        <dbReference type="EMBL" id="GJN93512.1"/>
    </source>
</evidence>
<gene>
    <name evidence="1" type="ORF">Rhopal_006569-T1</name>
</gene>
<keyword evidence="2" id="KW-1185">Reference proteome</keyword>
<accession>A0AAV5GVL6</accession>
<dbReference type="Proteomes" id="UP001342314">
    <property type="component" value="Unassembled WGS sequence"/>
</dbReference>
<reference evidence="1 2" key="1">
    <citation type="submission" date="2021-12" db="EMBL/GenBank/DDBJ databases">
        <title>High titer production of polyol ester of fatty acids by Rhodotorula paludigena BS15 towards product separation-free biomass refinery.</title>
        <authorList>
            <person name="Mano J."/>
            <person name="Ono H."/>
            <person name="Tanaka T."/>
            <person name="Naito K."/>
            <person name="Sushida H."/>
            <person name="Ike M."/>
            <person name="Tokuyasu K."/>
            <person name="Kitaoka M."/>
        </authorList>
    </citation>
    <scope>NUCLEOTIDE SEQUENCE [LARGE SCALE GENOMIC DNA]</scope>
    <source>
        <strain evidence="1 2">BS15</strain>
    </source>
</reference>
<dbReference type="EMBL" id="BQKY01000014">
    <property type="protein sequence ID" value="GJN93512.1"/>
    <property type="molecule type" value="Genomic_DNA"/>
</dbReference>
<evidence type="ECO:0000313" key="2">
    <source>
        <dbReference type="Proteomes" id="UP001342314"/>
    </source>
</evidence>
<organism evidence="1 2">
    <name type="scientific">Rhodotorula paludigena</name>
    <dbReference type="NCBI Taxonomy" id="86838"/>
    <lineage>
        <taxon>Eukaryota</taxon>
        <taxon>Fungi</taxon>
        <taxon>Dikarya</taxon>
        <taxon>Basidiomycota</taxon>
        <taxon>Pucciniomycotina</taxon>
        <taxon>Microbotryomycetes</taxon>
        <taxon>Sporidiobolales</taxon>
        <taxon>Sporidiobolaceae</taxon>
        <taxon>Rhodotorula</taxon>
    </lineage>
</organism>